<feature type="domain" description="CRAL-TRIO" evidence="1">
    <location>
        <begin position="71"/>
        <end position="220"/>
    </location>
</feature>
<proteinExistence type="predicted"/>
<dbReference type="CDD" id="cd00170">
    <property type="entry name" value="SEC14"/>
    <property type="match status" value="1"/>
</dbReference>
<evidence type="ECO:0000313" key="3">
    <source>
        <dbReference type="Proteomes" id="UP000825729"/>
    </source>
</evidence>
<evidence type="ECO:0000313" key="2">
    <source>
        <dbReference type="EMBL" id="KAG9441605.1"/>
    </source>
</evidence>
<protein>
    <recommendedName>
        <fullName evidence="1">CRAL-TRIO domain-containing protein</fullName>
    </recommendedName>
</protein>
<sequence>MGGMKDIGEPQTLAESKAVKAGHGRAEKTPGWAPHLSETFVRFTSVPSPPGMEGAGNLVEADFHQTDVEMLLDKMQTFKIQGRDKGGRKILRIVGKFFPARAVDTEALRKYLEERIFPALGEGRFCIVYVHTRVQRGDNFPGISTLRSIYEALPPAVKDNLEAVYFVHPGLQSRLFFATFGRLLFSAGLYGKLRYVNRLEFLWEHIRKWEVEMPEFVYDHDEELEFRPLMDYGLESDHHRPYDAPAMDSAVSIFDWVLSSELNCFGLDPPVAFGLELVLEATERRGNQKTTLLRHEGDIGDDASMFHYFRSHVRLSWVGFARLTQSNASPIYEKFEMSLAEKRMSVRTELGRTDTVILYEPSFDLFKGSKRCYYFHNTLEPPYPCEVNRIHHTDRSRHPECELDHFRKKSGEVVQKQVPIYTVLSFSFAP</sequence>
<dbReference type="AlphaFoldDB" id="A0AAV7DY70"/>
<gene>
    <name evidence="2" type="ORF">H6P81_017459</name>
</gene>
<evidence type="ECO:0000259" key="1">
    <source>
        <dbReference type="SMART" id="SM00516"/>
    </source>
</evidence>
<comment type="caution">
    <text evidence="2">The sequence shown here is derived from an EMBL/GenBank/DDBJ whole genome shotgun (WGS) entry which is preliminary data.</text>
</comment>
<name>A0AAV7DY70_ARIFI</name>
<dbReference type="PANTHER" id="PTHR48411">
    <property type="entry name" value="OS01G0948300 PROTEIN"/>
    <property type="match status" value="1"/>
</dbReference>
<organism evidence="2 3">
    <name type="scientific">Aristolochia fimbriata</name>
    <name type="common">White veined hardy Dutchman's pipe vine</name>
    <dbReference type="NCBI Taxonomy" id="158543"/>
    <lineage>
        <taxon>Eukaryota</taxon>
        <taxon>Viridiplantae</taxon>
        <taxon>Streptophyta</taxon>
        <taxon>Embryophyta</taxon>
        <taxon>Tracheophyta</taxon>
        <taxon>Spermatophyta</taxon>
        <taxon>Magnoliopsida</taxon>
        <taxon>Magnoliidae</taxon>
        <taxon>Piperales</taxon>
        <taxon>Aristolochiaceae</taxon>
        <taxon>Aristolochia</taxon>
    </lineage>
</organism>
<dbReference type="Proteomes" id="UP000825729">
    <property type="component" value="Unassembled WGS sequence"/>
</dbReference>
<keyword evidence="3" id="KW-1185">Reference proteome</keyword>
<dbReference type="InterPro" id="IPR036865">
    <property type="entry name" value="CRAL-TRIO_dom_sf"/>
</dbReference>
<accession>A0AAV7DY70</accession>
<dbReference type="Pfam" id="PF13716">
    <property type="entry name" value="CRAL_TRIO_2"/>
    <property type="match status" value="1"/>
</dbReference>
<dbReference type="PANTHER" id="PTHR48411:SF1">
    <property type="entry name" value="OS01G0948300 PROTEIN"/>
    <property type="match status" value="1"/>
</dbReference>
<dbReference type="EMBL" id="JAINDJ010000007">
    <property type="protein sequence ID" value="KAG9441605.1"/>
    <property type="molecule type" value="Genomic_DNA"/>
</dbReference>
<reference evidence="2 3" key="1">
    <citation type="submission" date="2021-07" db="EMBL/GenBank/DDBJ databases">
        <title>The Aristolochia fimbriata genome: insights into angiosperm evolution, floral development and chemical biosynthesis.</title>
        <authorList>
            <person name="Jiao Y."/>
        </authorList>
    </citation>
    <scope>NUCLEOTIDE SEQUENCE [LARGE SCALE GENOMIC DNA]</scope>
    <source>
        <strain evidence="2">IBCAS-2021</strain>
        <tissue evidence="2">Leaf</tissue>
    </source>
</reference>
<dbReference type="SMART" id="SM00516">
    <property type="entry name" value="SEC14"/>
    <property type="match status" value="1"/>
</dbReference>
<dbReference type="Gene3D" id="3.40.525.10">
    <property type="entry name" value="CRAL-TRIO lipid binding domain"/>
    <property type="match status" value="1"/>
</dbReference>
<dbReference type="InterPro" id="IPR001251">
    <property type="entry name" value="CRAL-TRIO_dom"/>
</dbReference>